<evidence type="ECO:0000256" key="1">
    <source>
        <dbReference type="ARBA" id="ARBA00022723"/>
    </source>
</evidence>
<feature type="region of interest" description="Disordered" evidence="5">
    <location>
        <begin position="314"/>
        <end position="333"/>
    </location>
</feature>
<feature type="compositionally biased region" description="Polar residues" evidence="5">
    <location>
        <begin position="397"/>
        <end position="409"/>
    </location>
</feature>
<accession>A0A131XCU4</accession>
<dbReference type="Gene3D" id="6.10.140.2220">
    <property type="match status" value="1"/>
</dbReference>
<protein>
    <recommendedName>
        <fullName evidence="6">MYND-type domain-containing protein</fullName>
    </recommendedName>
</protein>
<dbReference type="PROSITE" id="PS50865">
    <property type="entry name" value="ZF_MYND_2"/>
    <property type="match status" value="1"/>
</dbReference>
<dbReference type="InterPro" id="IPR058430">
    <property type="entry name" value="DUF8117"/>
</dbReference>
<dbReference type="EMBL" id="GEFH01003822">
    <property type="protein sequence ID" value="JAP64759.1"/>
    <property type="molecule type" value="mRNA"/>
</dbReference>
<name>A0A131XCU4_9ACAR</name>
<evidence type="ECO:0000256" key="2">
    <source>
        <dbReference type="ARBA" id="ARBA00022771"/>
    </source>
</evidence>
<keyword evidence="3" id="KW-0862">Zinc</keyword>
<dbReference type="AlphaFoldDB" id="A0A131XCU4"/>
<keyword evidence="2 4" id="KW-0863">Zinc-finger</keyword>
<organism evidence="7">
    <name type="scientific">Hyalomma excavatum</name>
    <dbReference type="NCBI Taxonomy" id="257692"/>
    <lineage>
        <taxon>Eukaryota</taxon>
        <taxon>Metazoa</taxon>
        <taxon>Ecdysozoa</taxon>
        <taxon>Arthropoda</taxon>
        <taxon>Chelicerata</taxon>
        <taxon>Arachnida</taxon>
        <taxon>Acari</taxon>
        <taxon>Parasitiformes</taxon>
        <taxon>Ixodida</taxon>
        <taxon>Ixodoidea</taxon>
        <taxon>Ixodidae</taxon>
        <taxon>Hyalomminae</taxon>
        <taxon>Hyalomma</taxon>
    </lineage>
</organism>
<dbReference type="SUPFAM" id="SSF144232">
    <property type="entry name" value="HIT/MYND zinc finger-like"/>
    <property type="match status" value="1"/>
</dbReference>
<feature type="region of interest" description="Disordered" evidence="5">
    <location>
        <begin position="374"/>
        <end position="430"/>
    </location>
</feature>
<evidence type="ECO:0000259" key="6">
    <source>
        <dbReference type="PROSITE" id="PS50865"/>
    </source>
</evidence>
<keyword evidence="1" id="KW-0479">Metal-binding</keyword>
<evidence type="ECO:0000313" key="7">
    <source>
        <dbReference type="EMBL" id="JAP64759.1"/>
    </source>
</evidence>
<dbReference type="Pfam" id="PF01753">
    <property type="entry name" value="zf-MYND"/>
    <property type="match status" value="1"/>
</dbReference>
<evidence type="ECO:0000256" key="4">
    <source>
        <dbReference type="PROSITE-ProRule" id="PRU00134"/>
    </source>
</evidence>
<reference evidence="7" key="1">
    <citation type="journal article" date="2017" name="Ticks Tick Borne Dis.">
        <title>An insight into the sialome of Hyalomma excavatum.</title>
        <authorList>
            <person name="Ribeiro J.M."/>
            <person name="Slovak M."/>
            <person name="Francischetti I.M."/>
        </authorList>
    </citation>
    <scope>NUCLEOTIDE SEQUENCE</scope>
    <source>
        <strain evidence="7">Samish</strain>
        <tissue evidence="7">Salivary glands</tissue>
    </source>
</reference>
<feature type="domain" description="MYND-type" evidence="6">
    <location>
        <begin position="522"/>
        <end position="566"/>
    </location>
</feature>
<sequence length="571" mass="64702">MRWIKFDTSVNGIFSREVCPEDSEYLQTHSDTFKCMWHEQTRNYWVRMVISLREYVRKHIFTYESLERLGAPVEIFEMLIEYSYINICSNFTQDTYGKAKDFLTSIIYVAANKDMMCQIGSRPLSNDPFYNKFSRDHFRNVFGQPNSSTAKKQLQVYIIAPLYSRFAAAVVAILKQWIQATDCSLKDYYQKFHSKPYWPYPDDFCPQKIFFKYVEENCYGWESPDPEEVDAVMIRAPDRATEFVEVVPLLPSEFMNYEDESDSCSEHSSDSDGQHGIKNWSDIMFAVSDQLLYNCPFHVKQLCGTCMANVSDSDGEGNSGKDSCDDSGDSVSDDDAAQDDYDFWHHPTVLAILRAAEKKYRERLLDEALEAHTCPDSTANAPASSRKNKKSCKNPRTAPTSNITSTAKRQQPAFMKHGAIPPPPKSRAEVINFDDGEDKTSKLAAALERLKLKIDGSNGITPTPPEPEKPQEASKPPQKTAASQEKVKSQPQKNAAPLNANKKSSASSATVAAVSKTAQRKCALCSKSEGVKLKKCSLCVKQNMEPVYYCSKECQMEDWDKHQEVHMDDID</sequence>
<feature type="region of interest" description="Disordered" evidence="5">
    <location>
        <begin position="454"/>
        <end position="507"/>
    </location>
</feature>
<feature type="compositionally biased region" description="Polar residues" evidence="5">
    <location>
        <begin position="375"/>
        <end position="385"/>
    </location>
</feature>
<dbReference type="Pfam" id="PF26431">
    <property type="entry name" value="DUF8117"/>
    <property type="match status" value="1"/>
</dbReference>
<dbReference type="InterPro" id="IPR002893">
    <property type="entry name" value="Znf_MYND"/>
</dbReference>
<proteinExistence type="evidence at transcript level"/>
<evidence type="ECO:0000256" key="3">
    <source>
        <dbReference type="ARBA" id="ARBA00022833"/>
    </source>
</evidence>
<dbReference type="GO" id="GO:0008270">
    <property type="term" value="F:zinc ion binding"/>
    <property type="evidence" value="ECO:0007669"/>
    <property type="project" value="UniProtKB-KW"/>
</dbReference>
<evidence type="ECO:0000256" key="5">
    <source>
        <dbReference type="SAM" id="MobiDB-lite"/>
    </source>
</evidence>